<dbReference type="EMBL" id="JAIWYP010000002">
    <property type="protein sequence ID" value="KAH3863162.1"/>
    <property type="molecule type" value="Genomic_DNA"/>
</dbReference>
<accession>A0A9D4RDZ7</accession>
<evidence type="ECO:0000313" key="2">
    <source>
        <dbReference type="Proteomes" id="UP000828390"/>
    </source>
</evidence>
<gene>
    <name evidence="1" type="ORF">DPMN_026141</name>
</gene>
<comment type="caution">
    <text evidence="1">The sequence shown here is derived from an EMBL/GenBank/DDBJ whole genome shotgun (WGS) entry which is preliminary data.</text>
</comment>
<name>A0A9D4RDZ7_DREPO</name>
<organism evidence="1 2">
    <name type="scientific">Dreissena polymorpha</name>
    <name type="common">Zebra mussel</name>
    <name type="synonym">Mytilus polymorpha</name>
    <dbReference type="NCBI Taxonomy" id="45954"/>
    <lineage>
        <taxon>Eukaryota</taxon>
        <taxon>Metazoa</taxon>
        <taxon>Spiralia</taxon>
        <taxon>Lophotrochozoa</taxon>
        <taxon>Mollusca</taxon>
        <taxon>Bivalvia</taxon>
        <taxon>Autobranchia</taxon>
        <taxon>Heteroconchia</taxon>
        <taxon>Euheterodonta</taxon>
        <taxon>Imparidentia</taxon>
        <taxon>Neoheterodontei</taxon>
        <taxon>Myida</taxon>
        <taxon>Dreissenoidea</taxon>
        <taxon>Dreissenidae</taxon>
        <taxon>Dreissena</taxon>
    </lineage>
</organism>
<reference evidence="1" key="1">
    <citation type="journal article" date="2019" name="bioRxiv">
        <title>The Genome of the Zebra Mussel, Dreissena polymorpha: A Resource for Invasive Species Research.</title>
        <authorList>
            <person name="McCartney M.A."/>
            <person name="Auch B."/>
            <person name="Kono T."/>
            <person name="Mallez S."/>
            <person name="Zhang Y."/>
            <person name="Obille A."/>
            <person name="Becker A."/>
            <person name="Abrahante J.E."/>
            <person name="Garbe J."/>
            <person name="Badalamenti J.P."/>
            <person name="Herman A."/>
            <person name="Mangelson H."/>
            <person name="Liachko I."/>
            <person name="Sullivan S."/>
            <person name="Sone E.D."/>
            <person name="Koren S."/>
            <person name="Silverstein K.A.T."/>
            <person name="Beckman K.B."/>
            <person name="Gohl D.M."/>
        </authorList>
    </citation>
    <scope>NUCLEOTIDE SEQUENCE</scope>
    <source>
        <strain evidence="1">Duluth1</strain>
        <tissue evidence="1">Whole animal</tissue>
    </source>
</reference>
<proteinExistence type="predicted"/>
<evidence type="ECO:0000313" key="1">
    <source>
        <dbReference type="EMBL" id="KAH3863162.1"/>
    </source>
</evidence>
<sequence length="52" mass="6013">MAYYKAKIWLTATDKDFQPDDPLDTGAWKLEEKSLNPVWMKKPKGSMQHVSS</sequence>
<dbReference type="Proteomes" id="UP000828390">
    <property type="component" value="Unassembled WGS sequence"/>
</dbReference>
<keyword evidence="2" id="KW-1185">Reference proteome</keyword>
<protein>
    <submittedName>
        <fullName evidence="1">Uncharacterized protein</fullName>
    </submittedName>
</protein>
<dbReference type="AlphaFoldDB" id="A0A9D4RDZ7"/>
<reference evidence="1" key="2">
    <citation type="submission" date="2020-11" db="EMBL/GenBank/DDBJ databases">
        <authorList>
            <person name="McCartney M.A."/>
            <person name="Auch B."/>
            <person name="Kono T."/>
            <person name="Mallez S."/>
            <person name="Becker A."/>
            <person name="Gohl D.M."/>
            <person name="Silverstein K.A.T."/>
            <person name="Koren S."/>
            <person name="Bechman K.B."/>
            <person name="Herman A."/>
            <person name="Abrahante J.E."/>
            <person name="Garbe J."/>
        </authorList>
    </citation>
    <scope>NUCLEOTIDE SEQUENCE</scope>
    <source>
        <strain evidence="1">Duluth1</strain>
        <tissue evidence="1">Whole animal</tissue>
    </source>
</reference>